<keyword evidence="17" id="KW-1185">Reference proteome</keyword>
<comment type="catalytic activity">
    <reaction evidence="12">
        <text>[(1-&gt;4)-N-acetyl-beta-D-glucosaminyl](n) + UDP-N-acetyl-alpha-D-glucosamine = [(1-&gt;4)-N-acetyl-beta-D-glucosaminyl](n+1) + UDP + H(+)</text>
        <dbReference type="Rhea" id="RHEA:16637"/>
        <dbReference type="Rhea" id="RHEA-COMP:9593"/>
        <dbReference type="Rhea" id="RHEA-COMP:9595"/>
        <dbReference type="ChEBI" id="CHEBI:15378"/>
        <dbReference type="ChEBI" id="CHEBI:17029"/>
        <dbReference type="ChEBI" id="CHEBI:57705"/>
        <dbReference type="ChEBI" id="CHEBI:58223"/>
        <dbReference type="EC" id="2.4.1.16"/>
    </reaction>
</comment>
<evidence type="ECO:0000256" key="4">
    <source>
        <dbReference type="ARBA" id="ARBA00022676"/>
    </source>
</evidence>
<keyword evidence="6 14" id="KW-0812">Transmembrane</keyword>
<dbReference type="Pfam" id="PF23000">
    <property type="entry name" value="ChitinSynthase_IV_N"/>
    <property type="match status" value="1"/>
</dbReference>
<evidence type="ECO:0000256" key="7">
    <source>
        <dbReference type="ARBA" id="ARBA00022989"/>
    </source>
</evidence>
<feature type="transmembrane region" description="Helical" evidence="14">
    <location>
        <begin position="1046"/>
        <end position="1079"/>
    </location>
</feature>
<dbReference type="InterPro" id="IPR029044">
    <property type="entry name" value="Nucleotide-diphossugar_trans"/>
</dbReference>
<feature type="compositionally biased region" description="Basic and acidic residues" evidence="13">
    <location>
        <begin position="237"/>
        <end position="253"/>
    </location>
</feature>
<name>A0A8S3Q434_MYTED</name>
<comment type="subcellular location">
    <subcellularLocation>
        <location evidence="1">Cell membrane</location>
        <topology evidence="1">Multi-pass membrane protein</topology>
    </subcellularLocation>
</comment>
<feature type="region of interest" description="Disordered" evidence="13">
    <location>
        <begin position="1226"/>
        <end position="1259"/>
    </location>
</feature>
<dbReference type="OrthoDB" id="6113496at2759"/>
<evidence type="ECO:0000259" key="15">
    <source>
        <dbReference type="Pfam" id="PF23000"/>
    </source>
</evidence>
<keyword evidence="10" id="KW-0325">Glycoprotein</keyword>
<evidence type="ECO:0000256" key="8">
    <source>
        <dbReference type="ARBA" id="ARBA00023054"/>
    </source>
</evidence>
<evidence type="ECO:0000256" key="1">
    <source>
        <dbReference type="ARBA" id="ARBA00004651"/>
    </source>
</evidence>
<dbReference type="GO" id="GO:0006031">
    <property type="term" value="P:chitin biosynthetic process"/>
    <property type="evidence" value="ECO:0007669"/>
    <property type="project" value="TreeGrafter"/>
</dbReference>
<keyword evidence="9 14" id="KW-0472">Membrane</keyword>
<feature type="transmembrane region" description="Helical" evidence="14">
    <location>
        <begin position="120"/>
        <end position="143"/>
    </location>
</feature>
<sequence>MSNMAEPTAGTSNKSNKETSNKDAESTEEQNNSKLKGSVCPQAEKILKVAFAIFLFILTFASGFIGRITLHILIWHINPPIESNVSTINTLGGILEPNCACISGTPCIGTSHNTAVDESWIWALFLVVIAPYCLTFMSTFSRICFKSNKELDWRVLMVLIGIETLHSVGLSIMGFIVLPAFDPASASVVYLAVCGILPILDLIDKMAIQLKRKSSKTLNQQTSKGTNSESNCQNPSDKTKEQPPQETDSKATDTTKTNEQTTNGTSSESNRQNPSDQTEEQTSYGTDNEATDTKKTNEQTTNGTSSESKRQNPSDETKNQPSSRTENETIRQQTTAGDNLKNENKTGEISREGTASKEDNFHSAFIICNETSKLSFALPFAGLILHVAGVILIMIYINIGTMIALFLLSVLLISIKYWENFISMGTHESKFACRLKRELHTRRTKTSCILSFWKILITFCAVIVVFVSRGSDSMATLKALFNNGTTIMNTVFGEQQFGFNPVCQTNVPFLTAFICIMCNYLCYKASKTVCVINCQRFCFSLPIVMLLPVVTIVMGGLMNQPDVLKLDSCDLLFSDWCIIDSSRLSKNCSELLAAFIVLFLSILLITRHIWKTNGRKNGETARIFVSPFYCGIFTELSLLLNRRRDDDEYDIVHREKKSSQDKRKGECSMPVLVTSILRLDMRQSINKFMEEDLKEDVETFDLEAHVFFDDAFEPTTDTQSQRREMNIYVKTFIRELSFATWDFYEKQIELPDGGMLKTPYGARIEWTLPGENKMFIHLKDKTKVRNKKRWSQVMYMLYILKWKIPQILNPERGYNSSKTKSKKEKLHEKKEKLDKKKEKLEKKSELEKKELLEKKKQKKKQIQEIAEKTFLLALDGDVDFEPEAVLSLMRRMEKNDKVGAACGRIHPIGNGPMVWYQQFEYAISHWLQKATEHVIGCVLCSPGCFSLFRGSAILQHEVLETYTSVAQEARQCLQYDQGEDRWLCTLLLQKGWKIEYCAESDSHTFAPESFNEFYTQRRRWTPSTMANILEIIQDWKNVTKNNENISFLYIVYQFILFVSTILTPGTIFMIILGALIVGFETIPPWLALILNLIPVIVFILMCLYTSTERQLQMAAVLSCIYVIVMVVVMIGVVRDAILEGFYSSPKGDPMHTSWSAIFLAIPSMSMLMFLFSIGNLHVTSWGTRDTETKKKPDGKGNTDQIKDKQDAGYLCSFGKLVCCAISNSKDSTNDERTNEEQPQTPKVDDTNKKSSLNNGMHGRTNMEDTFDYIVDENVPNISEKETIFWEKKIEQYLKPHNEEDKFTNEQEKKLKHELVELRNTVCLFVYLSNAVLVTVMFGLTQVNAFKSSLTAEFECGGENISIVPIAILFSAVFGFLLLIQFSCMLYHRFSTLVHITANTDLRSTENEHIAEIMNNIIKQSIKRSKDGPADVSDKCRNFLDRNRSVHEAKEKTCTKFRDLIFKNRDKLKIVSIKPSYSKDKEIHEKVKAKWQLILKPKFRDIVSIAVEQEKEKAKEVRKRSSTAEPKTNQVCPESSNDLSESTCNQTVNTDSNV</sequence>
<feature type="transmembrane region" description="Helical" evidence="14">
    <location>
        <begin position="1153"/>
        <end position="1174"/>
    </location>
</feature>
<feature type="domain" description="Chitin synthase chs-1/2 N-terminal putative transporter" evidence="15">
    <location>
        <begin position="111"/>
        <end position="213"/>
    </location>
</feature>
<comment type="similarity">
    <text evidence="11">Belongs to the chitin synthase family. Class IV subfamily.</text>
</comment>
<reference evidence="16" key="1">
    <citation type="submission" date="2021-03" db="EMBL/GenBank/DDBJ databases">
        <authorList>
            <person name="Bekaert M."/>
        </authorList>
    </citation>
    <scope>NUCLEOTIDE SEQUENCE</scope>
</reference>
<feature type="region of interest" description="Disordered" evidence="13">
    <location>
        <begin position="215"/>
        <end position="354"/>
    </location>
</feature>
<feature type="transmembrane region" description="Helical" evidence="14">
    <location>
        <begin position="403"/>
        <end position="426"/>
    </location>
</feature>
<evidence type="ECO:0000256" key="9">
    <source>
        <dbReference type="ARBA" id="ARBA00023136"/>
    </source>
</evidence>
<feature type="compositionally biased region" description="Low complexity" evidence="13">
    <location>
        <begin position="254"/>
        <end position="265"/>
    </location>
</feature>
<feature type="transmembrane region" description="Helical" evidence="14">
    <location>
        <begin position="376"/>
        <end position="397"/>
    </location>
</feature>
<feature type="compositionally biased region" description="Basic and acidic residues" evidence="13">
    <location>
        <begin position="15"/>
        <end position="25"/>
    </location>
</feature>
<dbReference type="SUPFAM" id="SSF53448">
    <property type="entry name" value="Nucleotide-diphospho-sugar transferases"/>
    <property type="match status" value="1"/>
</dbReference>
<dbReference type="EC" id="2.4.1.16" evidence="2"/>
<protein>
    <recommendedName>
        <fullName evidence="2">chitin synthase</fullName>
        <ecNumber evidence="2">2.4.1.16</ecNumber>
    </recommendedName>
</protein>
<feature type="compositionally biased region" description="Basic and acidic residues" evidence="13">
    <location>
        <begin position="307"/>
        <end position="318"/>
    </location>
</feature>
<feature type="compositionally biased region" description="Basic and acidic residues" evidence="13">
    <location>
        <begin position="340"/>
        <end position="354"/>
    </location>
</feature>
<evidence type="ECO:0000256" key="3">
    <source>
        <dbReference type="ARBA" id="ARBA00022475"/>
    </source>
</evidence>
<evidence type="ECO:0000256" key="12">
    <source>
        <dbReference type="ARBA" id="ARBA00048014"/>
    </source>
</evidence>
<feature type="compositionally biased region" description="Polar residues" evidence="13">
    <location>
        <begin position="1522"/>
        <end position="1553"/>
    </location>
</feature>
<feature type="transmembrane region" description="Helical" evidence="14">
    <location>
        <begin position="155"/>
        <end position="178"/>
    </location>
</feature>
<dbReference type="Pfam" id="PF03142">
    <property type="entry name" value="Chitin_synth_2"/>
    <property type="match status" value="1"/>
</dbReference>
<dbReference type="InterPro" id="IPR004835">
    <property type="entry name" value="Chitin_synth"/>
</dbReference>
<evidence type="ECO:0000256" key="6">
    <source>
        <dbReference type="ARBA" id="ARBA00022692"/>
    </source>
</evidence>
<accession>A0A8S3Q434</accession>
<dbReference type="InterPro" id="IPR055120">
    <property type="entry name" value="Chs-1/2_IV_N"/>
</dbReference>
<dbReference type="GO" id="GO:0004100">
    <property type="term" value="F:chitin synthase activity"/>
    <property type="evidence" value="ECO:0007669"/>
    <property type="project" value="UniProtKB-EC"/>
</dbReference>
<dbReference type="PANTHER" id="PTHR22914">
    <property type="entry name" value="CHITIN SYNTHASE"/>
    <property type="match status" value="1"/>
</dbReference>
<dbReference type="FunFam" id="3.90.550.10:FF:000139">
    <property type="entry name" value="Chitin synthase 8"/>
    <property type="match status" value="1"/>
</dbReference>
<evidence type="ECO:0000256" key="11">
    <source>
        <dbReference type="ARBA" id="ARBA00046329"/>
    </source>
</evidence>
<dbReference type="EMBL" id="CAJPWZ010000341">
    <property type="protein sequence ID" value="CAG2190747.1"/>
    <property type="molecule type" value="Genomic_DNA"/>
</dbReference>
<feature type="transmembrane region" description="Helical" evidence="14">
    <location>
        <begin position="447"/>
        <end position="467"/>
    </location>
</feature>
<feature type="transmembrane region" description="Helical" evidence="14">
    <location>
        <begin position="1085"/>
        <end position="1104"/>
    </location>
</feature>
<gene>
    <name evidence="16" type="ORF">MEDL_6046</name>
</gene>
<comment type="caution">
    <text evidence="16">The sequence shown here is derived from an EMBL/GenBank/DDBJ whole genome shotgun (WGS) entry which is preliminary data.</text>
</comment>
<evidence type="ECO:0000313" key="17">
    <source>
        <dbReference type="Proteomes" id="UP000683360"/>
    </source>
</evidence>
<feature type="transmembrane region" description="Helical" evidence="14">
    <location>
        <begin position="1360"/>
        <end position="1379"/>
    </location>
</feature>
<keyword evidence="7 14" id="KW-1133">Transmembrane helix</keyword>
<dbReference type="Gene3D" id="3.90.550.10">
    <property type="entry name" value="Spore Coat Polysaccharide Biosynthesis Protein SpsA, Chain A"/>
    <property type="match status" value="1"/>
</dbReference>
<evidence type="ECO:0000256" key="10">
    <source>
        <dbReference type="ARBA" id="ARBA00023180"/>
    </source>
</evidence>
<feature type="compositionally biased region" description="Polar residues" evidence="13">
    <location>
        <begin position="216"/>
        <end position="236"/>
    </location>
</feature>
<feature type="transmembrane region" description="Helical" evidence="14">
    <location>
        <begin position="1321"/>
        <end position="1340"/>
    </location>
</feature>
<keyword evidence="4 16" id="KW-0328">Glycosyltransferase</keyword>
<evidence type="ECO:0000256" key="14">
    <source>
        <dbReference type="SAM" id="Phobius"/>
    </source>
</evidence>
<keyword evidence="5 16" id="KW-0808">Transferase</keyword>
<feature type="transmembrane region" description="Helical" evidence="14">
    <location>
        <begin position="184"/>
        <end position="203"/>
    </location>
</feature>
<evidence type="ECO:0000313" key="16">
    <source>
        <dbReference type="EMBL" id="CAG2190747.1"/>
    </source>
</evidence>
<keyword evidence="8" id="KW-0175">Coiled coil</keyword>
<dbReference type="PANTHER" id="PTHR22914:SF42">
    <property type="entry name" value="CHITIN SYNTHASE"/>
    <property type="match status" value="1"/>
</dbReference>
<keyword evidence="3" id="KW-1003">Cell membrane</keyword>
<dbReference type="Proteomes" id="UP000683360">
    <property type="component" value="Unassembled WGS sequence"/>
</dbReference>
<feature type="transmembrane region" description="Helical" evidence="14">
    <location>
        <begin position="51"/>
        <end position="77"/>
    </location>
</feature>
<evidence type="ECO:0000256" key="5">
    <source>
        <dbReference type="ARBA" id="ARBA00022679"/>
    </source>
</evidence>
<feature type="compositionally biased region" description="Polar residues" evidence="13">
    <location>
        <begin position="319"/>
        <end position="337"/>
    </location>
</feature>
<organism evidence="16 17">
    <name type="scientific">Mytilus edulis</name>
    <name type="common">Blue mussel</name>
    <dbReference type="NCBI Taxonomy" id="6550"/>
    <lineage>
        <taxon>Eukaryota</taxon>
        <taxon>Metazoa</taxon>
        <taxon>Spiralia</taxon>
        <taxon>Lophotrochozoa</taxon>
        <taxon>Mollusca</taxon>
        <taxon>Bivalvia</taxon>
        <taxon>Autobranchia</taxon>
        <taxon>Pteriomorphia</taxon>
        <taxon>Mytilida</taxon>
        <taxon>Mytiloidea</taxon>
        <taxon>Mytilidae</taxon>
        <taxon>Mytilinae</taxon>
        <taxon>Mytilus</taxon>
    </lineage>
</organism>
<feature type="compositionally biased region" description="Polar residues" evidence="13">
    <location>
        <begin position="1"/>
        <end position="14"/>
    </location>
</feature>
<feature type="compositionally biased region" description="Basic and acidic residues" evidence="13">
    <location>
        <begin position="825"/>
        <end position="838"/>
    </location>
</feature>
<feature type="region of interest" description="Disordered" evidence="13">
    <location>
        <begin position="1509"/>
        <end position="1553"/>
    </location>
</feature>
<evidence type="ECO:0000256" key="2">
    <source>
        <dbReference type="ARBA" id="ARBA00012543"/>
    </source>
</evidence>
<dbReference type="GO" id="GO:0005886">
    <property type="term" value="C:plasma membrane"/>
    <property type="evidence" value="ECO:0007669"/>
    <property type="project" value="UniProtKB-SubCell"/>
</dbReference>
<feature type="region of interest" description="Disordered" evidence="13">
    <location>
        <begin position="1"/>
        <end position="35"/>
    </location>
</feature>
<evidence type="ECO:0000256" key="13">
    <source>
        <dbReference type="SAM" id="MobiDB-lite"/>
    </source>
</evidence>
<feature type="transmembrane region" description="Helical" evidence="14">
    <location>
        <begin position="507"/>
        <end position="525"/>
    </location>
</feature>
<proteinExistence type="inferred from homology"/>
<feature type="transmembrane region" description="Helical" evidence="14">
    <location>
        <begin position="1111"/>
        <end position="1133"/>
    </location>
</feature>
<feature type="region of interest" description="Disordered" evidence="13">
    <location>
        <begin position="813"/>
        <end position="838"/>
    </location>
</feature>
<feature type="transmembrane region" description="Helical" evidence="14">
    <location>
        <begin position="591"/>
        <end position="610"/>
    </location>
</feature>
<feature type="compositionally biased region" description="Polar residues" evidence="13">
    <location>
        <begin position="266"/>
        <end position="288"/>
    </location>
</feature>
<feature type="transmembrane region" description="Helical" evidence="14">
    <location>
        <begin position="537"/>
        <end position="558"/>
    </location>
</feature>